<comment type="caution">
    <text evidence="3">The sequence shown here is derived from an EMBL/GenBank/DDBJ whole genome shotgun (WGS) entry which is preliminary data.</text>
</comment>
<keyword evidence="2" id="KW-0479">Metal-binding</keyword>
<comment type="similarity">
    <text evidence="1 2">Belongs to the polypeptide deformylase family.</text>
</comment>
<evidence type="ECO:0000313" key="3">
    <source>
        <dbReference type="EMBL" id="THB61038.1"/>
    </source>
</evidence>
<keyword evidence="4" id="KW-1185">Reference proteome</keyword>
<keyword evidence="2" id="KW-0648">Protein biosynthesis</keyword>
<dbReference type="InterPro" id="IPR023635">
    <property type="entry name" value="Peptide_deformylase"/>
</dbReference>
<feature type="binding site" evidence="2">
    <location>
        <position position="89"/>
    </location>
    <ligand>
        <name>Fe cation</name>
        <dbReference type="ChEBI" id="CHEBI:24875"/>
    </ligand>
</feature>
<dbReference type="PIRSF" id="PIRSF004749">
    <property type="entry name" value="Pep_def"/>
    <property type="match status" value="1"/>
</dbReference>
<organism evidence="3 4">
    <name type="scientific">Vagococcus silagei</name>
    <dbReference type="NCBI Taxonomy" id="2508885"/>
    <lineage>
        <taxon>Bacteria</taxon>
        <taxon>Bacillati</taxon>
        <taxon>Bacillota</taxon>
        <taxon>Bacilli</taxon>
        <taxon>Lactobacillales</taxon>
        <taxon>Enterococcaceae</taxon>
        <taxon>Vagococcus</taxon>
    </lineage>
</organism>
<dbReference type="PANTHER" id="PTHR10458:SF22">
    <property type="entry name" value="PEPTIDE DEFORMYLASE"/>
    <property type="match status" value="1"/>
</dbReference>
<accession>A0A4S3B3N1</accession>
<proteinExistence type="inferred from homology"/>
<gene>
    <name evidence="2 3" type="primary">def</name>
    <name evidence="3" type="ORF">ESZ54_06810</name>
</gene>
<dbReference type="EC" id="3.5.1.88" evidence="2"/>
<feature type="binding site" evidence="2">
    <location>
        <position position="131"/>
    </location>
    <ligand>
        <name>Fe cation</name>
        <dbReference type="ChEBI" id="CHEBI:24875"/>
    </ligand>
</feature>
<comment type="cofactor">
    <cofactor evidence="2">
        <name>Fe(2+)</name>
        <dbReference type="ChEBI" id="CHEBI:29033"/>
    </cofactor>
    <text evidence="2">Binds 1 Fe(2+) ion.</text>
</comment>
<dbReference type="NCBIfam" id="NF001159">
    <property type="entry name" value="PRK00150.1-3"/>
    <property type="match status" value="1"/>
</dbReference>
<dbReference type="SUPFAM" id="SSF56420">
    <property type="entry name" value="Peptide deformylase"/>
    <property type="match status" value="1"/>
</dbReference>
<dbReference type="GO" id="GO:0006412">
    <property type="term" value="P:translation"/>
    <property type="evidence" value="ECO:0007669"/>
    <property type="project" value="UniProtKB-UniRule"/>
</dbReference>
<name>A0A4S3B3N1_9ENTE</name>
<dbReference type="PANTHER" id="PTHR10458">
    <property type="entry name" value="PEPTIDE DEFORMYLASE"/>
    <property type="match status" value="1"/>
</dbReference>
<dbReference type="Gene3D" id="3.90.45.10">
    <property type="entry name" value="Peptide deformylase"/>
    <property type="match status" value="1"/>
</dbReference>
<reference evidence="3 4" key="1">
    <citation type="submission" date="2019-01" db="EMBL/GenBank/DDBJ databases">
        <title>Vagococcus silagei sp. nov. isolated from brewer's grain.</title>
        <authorList>
            <person name="Guu J.-R."/>
        </authorList>
    </citation>
    <scope>NUCLEOTIDE SEQUENCE [LARGE SCALE GENOMIC DNA]</scope>
    <source>
        <strain evidence="3 4">2B-2</strain>
    </source>
</reference>
<sequence length="161" mass="18264">MRKIVHYPHECLTIPTRPVTRLSKDVLSLLDEMLVIMESENGVGLAANQLGESIRMAVVKMDDETGLFEMLNPKIISKSKTTTLEVEGCLSFPGVYGTVERAAEVTVRYVDRDGYEIEVDVTDDLARIMQHEIDHLDGLIFTDKFIEQVSEEEFERLGEEE</sequence>
<dbReference type="CDD" id="cd00487">
    <property type="entry name" value="Pep_deformylase"/>
    <property type="match status" value="1"/>
</dbReference>
<dbReference type="PRINTS" id="PR01576">
    <property type="entry name" value="PDEFORMYLASE"/>
</dbReference>
<comment type="catalytic activity">
    <reaction evidence="2">
        <text>N-terminal N-formyl-L-methionyl-[peptide] + H2O = N-terminal L-methionyl-[peptide] + formate</text>
        <dbReference type="Rhea" id="RHEA:24420"/>
        <dbReference type="Rhea" id="RHEA-COMP:10639"/>
        <dbReference type="Rhea" id="RHEA-COMP:10640"/>
        <dbReference type="ChEBI" id="CHEBI:15377"/>
        <dbReference type="ChEBI" id="CHEBI:15740"/>
        <dbReference type="ChEBI" id="CHEBI:49298"/>
        <dbReference type="ChEBI" id="CHEBI:64731"/>
        <dbReference type="EC" id="3.5.1.88"/>
    </reaction>
</comment>
<dbReference type="RefSeq" id="WP_136136920.1">
    <property type="nucleotide sequence ID" value="NZ_SDGV01000016.1"/>
</dbReference>
<dbReference type="EMBL" id="SDGV01000016">
    <property type="protein sequence ID" value="THB61038.1"/>
    <property type="molecule type" value="Genomic_DNA"/>
</dbReference>
<protein>
    <recommendedName>
        <fullName evidence="2">Peptide deformylase</fullName>
        <shortName evidence="2">PDF</shortName>
        <ecNumber evidence="2">3.5.1.88</ecNumber>
    </recommendedName>
    <alternativeName>
        <fullName evidence="2">Polypeptide deformylase</fullName>
    </alternativeName>
</protein>
<evidence type="ECO:0000313" key="4">
    <source>
        <dbReference type="Proteomes" id="UP000310506"/>
    </source>
</evidence>
<dbReference type="InterPro" id="IPR036821">
    <property type="entry name" value="Peptide_deformylase_sf"/>
</dbReference>
<evidence type="ECO:0000256" key="1">
    <source>
        <dbReference type="ARBA" id="ARBA00010759"/>
    </source>
</evidence>
<dbReference type="GO" id="GO:0042586">
    <property type="term" value="F:peptide deformylase activity"/>
    <property type="evidence" value="ECO:0007669"/>
    <property type="project" value="UniProtKB-UniRule"/>
</dbReference>
<keyword evidence="2" id="KW-0408">Iron</keyword>
<keyword evidence="2 3" id="KW-0378">Hydrolase</keyword>
<comment type="function">
    <text evidence="2">Removes the formyl group from the N-terminal Met of newly synthesized proteins. Requires at least a dipeptide for an efficient rate of reaction. N-terminal L-methionine is a prerequisite for activity but the enzyme has broad specificity at other positions.</text>
</comment>
<dbReference type="Proteomes" id="UP000310506">
    <property type="component" value="Unassembled WGS sequence"/>
</dbReference>
<dbReference type="HAMAP" id="MF_00163">
    <property type="entry name" value="Pep_deformylase"/>
    <property type="match status" value="1"/>
</dbReference>
<dbReference type="AlphaFoldDB" id="A0A4S3B3N1"/>
<feature type="active site" evidence="2">
    <location>
        <position position="132"/>
    </location>
</feature>
<feature type="binding site" evidence="2">
    <location>
        <position position="135"/>
    </location>
    <ligand>
        <name>Fe cation</name>
        <dbReference type="ChEBI" id="CHEBI:24875"/>
    </ligand>
</feature>
<dbReference type="Pfam" id="PF01327">
    <property type="entry name" value="Pep_deformylase"/>
    <property type="match status" value="1"/>
</dbReference>
<dbReference type="NCBIfam" id="TIGR00079">
    <property type="entry name" value="pept_deformyl"/>
    <property type="match status" value="1"/>
</dbReference>
<dbReference type="GO" id="GO:0046872">
    <property type="term" value="F:metal ion binding"/>
    <property type="evidence" value="ECO:0007669"/>
    <property type="project" value="UniProtKB-KW"/>
</dbReference>
<dbReference type="OrthoDB" id="9784988at2"/>
<evidence type="ECO:0000256" key="2">
    <source>
        <dbReference type="HAMAP-Rule" id="MF_00163"/>
    </source>
</evidence>